<evidence type="ECO:0000256" key="3">
    <source>
        <dbReference type="ARBA" id="ARBA00022737"/>
    </source>
</evidence>
<proteinExistence type="inferred from homology"/>
<evidence type="ECO:0000313" key="5">
    <source>
        <dbReference type="RefSeq" id="XP_008052009.1"/>
    </source>
</evidence>
<keyword evidence="2" id="KW-0433">Leucine-rich repeat</keyword>
<protein>
    <submittedName>
        <fullName evidence="5">PRAME family member 12-like</fullName>
    </submittedName>
</protein>
<dbReference type="RefSeq" id="XP_008052009.1">
    <property type="nucleotide sequence ID" value="XM_008053818.1"/>
</dbReference>
<dbReference type="GO" id="GO:0005737">
    <property type="term" value="C:cytoplasm"/>
    <property type="evidence" value="ECO:0007669"/>
    <property type="project" value="TreeGrafter"/>
</dbReference>
<dbReference type="GO" id="GO:0045596">
    <property type="term" value="P:negative regulation of cell differentiation"/>
    <property type="evidence" value="ECO:0007669"/>
    <property type="project" value="InterPro"/>
</dbReference>
<comment type="similarity">
    <text evidence="1">Belongs to the PRAME family.</text>
</comment>
<dbReference type="GO" id="GO:0045892">
    <property type="term" value="P:negative regulation of DNA-templated transcription"/>
    <property type="evidence" value="ECO:0007669"/>
    <property type="project" value="InterPro"/>
</dbReference>
<dbReference type="FunFam" id="3.80.10.10:FF:000354">
    <property type="entry name" value="Melanoma antigen preferentially expressed in tumors"/>
    <property type="match status" value="1"/>
</dbReference>
<dbReference type="Proteomes" id="UP000189704">
    <property type="component" value="Unplaced"/>
</dbReference>
<dbReference type="SUPFAM" id="SSF52047">
    <property type="entry name" value="RNI-like"/>
    <property type="match status" value="1"/>
</dbReference>
<accession>A0A1U7SVY3</accession>
<keyword evidence="4" id="KW-1185">Reference proteome</keyword>
<gene>
    <name evidence="5" type="primary">LOC103255907</name>
</gene>
<name>A0A1U7SVY3_CARSF</name>
<dbReference type="AlphaFoldDB" id="A0A1U7SVY3"/>
<sequence length="467" mass="53845">MSLQNPPKLLELAVQSLLRKEAMTISVLEELPMELFPLLFMEAFIRKHSETLKAMVQAWPFSCLPLGSLMKTPQLDILRPVLEGLDALLTQEVRSRRWKLQVLNLVNVDENFWSVWSGALTYSLKDMSKRQTLEDCPRMGRMPPLKVFIDLCLKKTTLEESFAYLLQWVKQRKSLLHLCCKKLVIFAMPIENVREVLKMVSLDCIQEVEIYCLCELSTLARFAPYLGKMCNLRKLILFNIHESVYTSPEKKEERVAQFTSQFRKLDYLQKLYMYTLSFLEGHLDQLLRCLKSSLETLLLTNCLLSEADLVHLSEWPKLHQLKELSMKGIVMTHFSPEPLQVLLEKVAATLQTLKLDECGITDSQLNTILPALSHCSQLTTFSFCGNPISRVTLESLLRHTVGLRKLSLELYPIPPECYDTQGVLYRGRLAQLGTELKKILRGLRQPKRIMFSTNPCPHCGIRSYYDL</sequence>
<dbReference type="PANTHER" id="PTHR14224">
    <property type="entry name" value="SIMILAR TO PREFERENTIALLY EXPRESSED ANTIGEN IN MELANOMA-LIKE 3"/>
    <property type="match status" value="1"/>
</dbReference>
<reference evidence="5" key="1">
    <citation type="submission" date="2025-08" db="UniProtKB">
        <authorList>
            <consortium name="RefSeq"/>
        </authorList>
    </citation>
    <scope>IDENTIFICATION</scope>
</reference>
<dbReference type="InterPro" id="IPR050694">
    <property type="entry name" value="LRRC14/PRAME"/>
</dbReference>
<evidence type="ECO:0000256" key="2">
    <source>
        <dbReference type="ARBA" id="ARBA00022614"/>
    </source>
</evidence>
<dbReference type="OrthoDB" id="9515160at2759"/>
<evidence type="ECO:0000256" key="1">
    <source>
        <dbReference type="ARBA" id="ARBA00009608"/>
    </source>
</evidence>
<dbReference type="GO" id="GO:0008284">
    <property type="term" value="P:positive regulation of cell population proliferation"/>
    <property type="evidence" value="ECO:0007669"/>
    <property type="project" value="InterPro"/>
</dbReference>
<dbReference type="Gene3D" id="3.80.10.10">
    <property type="entry name" value="Ribonuclease Inhibitor"/>
    <property type="match status" value="1"/>
</dbReference>
<keyword evidence="3" id="KW-0677">Repeat</keyword>
<organism evidence="4 5">
    <name type="scientific">Carlito syrichta</name>
    <name type="common">Philippine tarsier</name>
    <name type="synonym">Tarsius syrichta</name>
    <dbReference type="NCBI Taxonomy" id="1868482"/>
    <lineage>
        <taxon>Eukaryota</taxon>
        <taxon>Metazoa</taxon>
        <taxon>Chordata</taxon>
        <taxon>Craniata</taxon>
        <taxon>Vertebrata</taxon>
        <taxon>Euteleostomi</taxon>
        <taxon>Mammalia</taxon>
        <taxon>Eutheria</taxon>
        <taxon>Euarchontoglires</taxon>
        <taxon>Primates</taxon>
        <taxon>Haplorrhini</taxon>
        <taxon>Tarsiiformes</taxon>
        <taxon>Tarsiidae</taxon>
        <taxon>Carlito</taxon>
    </lineage>
</organism>
<dbReference type="GO" id="GO:0043066">
    <property type="term" value="P:negative regulation of apoptotic process"/>
    <property type="evidence" value="ECO:0007669"/>
    <property type="project" value="InterPro"/>
</dbReference>
<evidence type="ECO:0000313" key="4">
    <source>
        <dbReference type="Proteomes" id="UP000189704"/>
    </source>
</evidence>
<dbReference type="PANTHER" id="PTHR14224:SF94">
    <property type="entry name" value="PRAME FAMILY MEMBER 12"/>
    <property type="match status" value="1"/>
</dbReference>
<dbReference type="InterPro" id="IPR032675">
    <property type="entry name" value="LRR_dom_sf"/>
</dbReference>
<dbReference type="KEGG" id="csyr:103255907"/>
<dbReference type="PIRSF" id="PIRSF038286">
    <property type="entry name" value="PRAME"/>
    <property type="match status" value="1"/>
</dbReference>
<dbReference type="GeneID" id="103255907"/>
<dbReference type="InterPro" id="IPR026271">
    <property type="entry name" value="PRAME"/>
</dbReference>